<dbReference type="GO" id="GO:0005829">
    <property type="term" value="C:cytosol"/>
    <property type="evidence" value="ECO:0007669"/>
    <property type="project" value="TreeGrafter"/>
</dbReference>
<dbReference type="SMART" id="SM00411">
    <property type="entry name" value="BHL"/>
    <property type="match status" value="1"/>
</dbReference>
<dbReference type="EMBL" id="BRXS01000006">
    <property type="protein sequence ID" value="GLC27275.1"/>
    <property type="molecule type" value="Genomic_DNA"/>
</dbReference>
<evidence type="ECO:0000256" key="1">
    <source>
        <dbReference type="ARBA" id="ARBA00010529"/>
    </source>
</evidence>
<dbReference type="PRINTS" id="PR01727">
    <property type="entry name" value="DNABINDINGHU"/>
</dbReference>
<dbReference type="GO" id="GO:0003677">
    <property type="term" value="F:DNA binding"/>
    <property type="evidence" value="ECO:0007669"/>
    <property type="project" value="UniProtKB-KW"/>
</dbReference>
<dbReference type="Pfam" id="PF00216">
    <property type="entry name" value="Bac_DNA_binding"/>
    <property type="match status" value="1"/>
</dbReference>
<reference evidence="5" key="1">
    <citation type="submission" date="2022-08" db="EMBL/GenBank/DDBJ databases">
        <title>Draft genome sequencing of Roseisolibacter agri AW1220.</title>
        <authorList>
            <person name="Tobiishi Y."/>
            <person name="Tonouchi A."/>
        </authorList>
    </citation>
    <scope>NUCLEOTIDE SEQUENCE</scope>
    <source>
        <strain evidence="5">AW1220</strain>
    </source>
</reference>
<keyword evidence="2" id="KW-0226">DNA condensation</keyword>
<dbReference type="AlphaFoldDB" id="A0AA37Q652"/>
<dbReference type="InterPro" id="IPR000119">
    <property type="entry name" value="Hist_DNA-bd"/>
</dbReference>
<dbReference type="PROSITE" id="PS00045">
    <property type="entry name" value="HISTONE_LIKE"/>
    <property type="match status" value="1"/>
</dbReference>
<gene>
    <name evidence="5" type="primary">ihfB</name>
    <name evidence="5" type="ORF">rosag_37880</name>
</gene>
<sequence length="117" mass="13038">MTKADLVERVTASIARTAGPTISKKDCARVVDAFLESIKDALHEQRNIEVRGFGTFKIRQRKTRMARNPRTGSPVEVSARPVPVFKPSKELRALVAGIDISELHDSDLHDYEHEGAE</sequence>
<dbReference type="PANTHER" id="PTHR33175">
    <property type="entry name" value="DNA-BINDING PROTEIN HU"/>
    <property type="match status" value="1"/>
</dbReference>
<dbReference type="SUPFAM" id="SSF47729">
    <property type="entry name" value="IHF-like DNA-binding proteins"/>
    <property type="match status" value="1"/>
</dbReference>
<keyword evidence="6" id="KW-1185">Reference proteome</keyword>
<organism evidence="5 6">
    <name type="scientific">Roseisolibacter agri</name>
    <dbReference type="NCBI Taxonomy" id="2014610"/>
    <lineage>
        <taxon>Bacteria</taxon>
        <taxon>Pseudomonadati</taxon>
        <taxon>Gemmatimonadota</taxon>
        <taxon>Gemmatimonadia</taxon>
        <taxon>Gemmatimonadales</taxon>
        <taxon>Gemmatimonadaceae</taxon>
        <taxon>Roseisolibacter</taxon>
    </lineage>
</organism>
<dbReference type="InterPro" id="IPR010992">
    <property type="entry name" value="IHF-like_DNA-bd_dom_sf"/>
</dbReference>
<dbReference type="GO" id="GO:0030527">
    <property type="term" value="F:structural constituent of chromatin"/>
    <property type="evidence" value="ECO:0007669"/>
    <property type="project" value="InterPro"/>
</dbReference>
<evidence type="ECO:0000313" key="5">
    <source>
        <dbReference type="EMBL" id="GLC27275.1"/>
    </source>
</evidence>
<dbReference type="Gene3D" id="4.10.520.10">
    <property type="entry name" value="IHF-like DNA-binding proteins"/>
    <property type="match status" value="1"/>
</dbReference>
<dbReference type="Proteomes" id="UP001161325">
    <property type="component" value="Unassembled WGS sequence"/>
</dbReference>
<comment type="similarity">
    <text evidence="1 4">Belongs to the bacterial histone-like protein family.</text>
</comment>
<dbReference type="PANTHER" id="PTHR33175:SF3">
    <property type="entry name" value="DNA-BINDING PROTEIN HU-BETA"/>
    <property type="match status" value="1"/>
</dbReference>
<comment type="caution">
    <text evidence="5">The sequence shown here is derived from an EMBL/GenBank/DDBJ whole genome shotgun (WGS) entry which is preliminary data.</text>
</comment>
<name>A0AA37Q652_9BACT</name>
<evidence type="ECO:0000256" key="2">
    <source>
        <dbReference type="ARBA" id="ARBA00023067"/>
    </source>
</evidence>
<protein>
    <submittedName>
        <fullName evidence="5">Integration host factor subunit beta</fullName>
    </submittedName>
</protein>
<dbReference type="GO" id="GO:0030261">
    <property type="term" value="P:chromosome condensation"/>
    <property type="evidence" value="ECO:0007669"/>
    <property type="project" value="UniProtKB-KW"/>
</dbReference>
<dbReference type="CDD" id="cd13836">
    <property type="entry name" value="IHF_B"/>
    <property type="match status" value="1"/>
</dbReference>
<dbReference type="InterPro" id="IPR020816">
    <property type="entry name" value="Histone-like_DNA-bd_CS"/>
</dbReference>
<evidence type="ECO:0000256" key="4">
    <source>
        <dbReference type="RuleBase" id="RU003939"/>
    </source>
</evidence>
<proteinExistence type="inferred from homology"/>
<evidence type="ECO:0000256" key="3">
    <source>
        <dbReference type="ARBA" id="ARBA00023125"/>
    </source>
</evidence>
<keyword evidence="3" id="KW-0238">DNA-binding</keyword>
<accession>A0AA37Q652</accession>
<dbReference type="RefSeq" id="WP_284351718.1">
    <property type="nucleotide sequence ID" value="NZ_BRXS01000006.1"/>
</dbReference>
<evidence type="ECO:0000313" key="6">
    <source>
        <dbReference type="Proteomes" id="UP001161325"/>
    </source>
</evidence>